<dbReference type="CDD" id="cd05006">
    <property type="entry name" value="SIS_GmhA"/>
    <property type="match status" value="1"/>
</dbReference>
<evidence type="ECO:0000256" key="3">
    <source>
        <dbReference type="ARBA" id="ARBA00009894"/>
    </source>
</evidence>
<comment type="catalytic activity">
    <reaction evidence="1 9">
        <text>2 D-sedoheptulose 7-phosphate = D-glycero-alpha-D-manno-heptose 7-phosphate + D-glycero-beta-D-manno-heptose 7-phosphate</text>
        <dbReference type="Rhea" id="RHEA:27489"/>
        <dbReference type="ChEBI" id="CHEBI:57483"/>
        <dbReference type="ChEBI" id="CHEBI:60203"/>
        <dbReference type="ChEBI" id="CHEBI:60204"/>
        <dbReference type="EC" id="5.3.1.28"/>
    </reaction>
</comment>
<feature type="binding site" evidence="9">
    <location>
        <position position="58"/>
    </location>
    <ligand>
        <name>Zn(2+)</name>
        <dbReference type="ChEBI" id="CHEBI:29105"/>
    </ligand>
</feature>
<dbReference type="PANTHER" id="PTHR30390">
    <property type="entry name" value="SEDOHEPTULOSE 7-PHOSPHATE ISOMERASE / DNAA INITIATOR-ASSOCIATING FACTOR FOR REPLICATION INITIATION"/>
    <property type="match status" value="1"/>
</dbReference>
<proteinExistence type="inferred from homology"/>
<dbReference type="HAMAP" id="MF_00067">
    <property type="entry name" value="GmhA"/>
    <property type="match status" value="1"/>
</dbReference>
<accession>A0ABU5VUB4</accession>
<feature type="binding site" evidence="9">
    <location>
        <begin position="90"/>
        <end position="91"/>
    </location>
    <ligand>
        <name>substrate</name>
    </ligand>
</feature>
<dbReference type="EC" id="5.3.1.28" evidence="9"/>
<comment type="cofactor">
    <cofactor evidence="9">
        <name>Zn(2+)</name>
        <dbReference type="ChEBI" id="CHEBI:29105"/>
    </cofactor>
    <text evidence="9">Binds 1 zinc ion per subunit.</text>
</comment>
<name>A0ABU5VUB4_9BACT</name>
<dbReference type="InterPro" id="IPR035461">
    <property type="entry name" value="GmhA/DiaA"/>
</dbReference>
<dbReference type="SUPFAM" id="SSF53697">
    <property type="entry name" value="SIS domain"/>
    <property type="match status" value="1"/>
</dbReference>
<evidence type="ECO:0000256" key="5">
    <source>
        <dbReference type="ARBA" id="ARBA00022723"/>
    </source>
</evidence>
<comment type="caution">
    <text evidence="11">The sequence shown here is derived from an EMBL/GenBank/DDBJ whole genome shotgun (WGS) entry which is preliminary data.</text>
</comment>
<keyword evidence="8 9" id="KW-0119">Carbohydrate metabolism</keyword>
<protein>
    <recommendedName>
        <fullName evidence="9">Phosphoheptose isomerase</fullName>
        <ecNumber evidence="9">5.3.1.28</ecNumber>
    </recommendedName>
    <alternativeName>
        <fullName evidence="9">Sedoheptulose 7-phosphate isomerase</fullName>
    </alternativeName>
</protein>
<dbReference type="InterPro" id="IPR004515">
    <property type="entry name" value="Phosphoheptose_Isoase"/>
</dbReference>
<dbReference type="GO" id="GO:0016853">
    <property type="term" value="F:isomerase activity"/>
    <property type="evidence" value="ECO:0007669"/>
    <property type="project" value="UniProtKB-KW"/>
</dbReference>
<comment type="subcellular location">
    <subcellularLocation>
        <location evidence="2 9">Cytoplasm</location>
    </subcellularLocation>
</comment>
<feature type="domain" description="SIS" evidence="10">
    <location>
        <begin position="34"/>
        <end position="191"/>
    </location>
</feature>
<dbReference type="PANTHER" id="PTHR30390:SF7">
    <property type="entry name" value="PHOSPHOHEPTOSE ISOMERASE"/>
    <property type="match status" value="1"/>
</dbReference>
<evidence type="ECO:0000256" key="1">
    <source>
        <dbReference type="ARBA" id="ARBA00000348"/>
    </source>
</evidence>
<keyword evidence="7 9" id="KW-0413">Isomerase</keyword>
<dbReference type="Pfam" id="PF13580">
    <property type="entry name" value="SIS_2"/>
    <property type="match status" value="1"/>
</dbReference>
<feature type="binding site" evidence="9">
    <location>
        <position position="168"/>
    </location>
    <ligand>
        <name>Zn(2+)</name>
        <dbReference type="ChEBI" id="CHEBI:29105"/>
    </ligand>
</feature>
<sequence>MFALSSLQDAQKVLTSFIENKDNVEKINSAINMMVESYKNNGRMFSCGNGGSMCDAMHFAEELTGRFRKERAPLAAMAINDPSHLTCVSNDYGYDVVFSRYVEAWGNKGDVLLAISTSGNSPNVLLAAEAARKKGMKVIGLLGKDGGKLKNMVDVAIVVDSPVSDRIQEVHIKCIHIFIEGIERSMFPENY</sequence>
<keyword evidence="12" id="KW-1185">Reference proteome</keyword>
<feature type="binding site" evidence="9">
    <location>
        <position position="62"/>
    </location>
    <ligand>
        <name>Zn(2+)</name>
        <dbReference type="ChEBI" id="CHEBI:29105"/>
    </ligand>
</feature>
<comment type="function">
    <text evidence="9">Catalyzes the isomerization of sedoheptulose 7-phosphate in D-glycero-D-manno-heptose 7-phosphate.</text>
</comment>
<dbReference type="PROSITE" id="PS51464">
    <property type="entry name" value="SIS"/>
    <property type="match status" value="1"/>
</dbReference>
<feature type="binding site" evidence="9">
    <location>
        <position position="168"/>
    </location>
    <ligand>
        <name>substrate</name>
    </ligand>
</feature>
<feature type="binding site" evidence="9">
    <location>
        <position position="62"/>
    </location>
    <ligand>
        <name>substrate</name>
    </ligand>
</feature>
<evidence type="ECO:0000313" key="11">
    <source>
        <dbReference type="EMBL" id="MEA9356566.1"/>
    </source>
</evidence>
<evidence type="ECO:0000256" key="9">
    <source>
        <dbReference type="HAMAP-Rule" id="MF_00067"/>
    </source>
</evidence>
<feature type="binding site" evidence="9">
    <location>
        <begin position="116"/>
        <end position="118"/>
    </location>
    <ligand>
        <name>substrate</name>
    </ligand>
</feature>
<dbReference type="RefSeq" id="WP_323576346.1">
    <property type="nucleotide sequence ID" value="NZ_JAYGJQ010000002.1"/>
</dbReference>
<evidence type="ECO:0000256" key="7">
    <source>
        <dbReference type="ARBA" id="ARBA00023235"/>
    </source>
</evidence>
<evidence type="ECO:0000256" key="8">
    <source>
        <dbReference type="ARBA" id="ARBA00023277"/>
    </source>
</evidence>
<comment type="similarity">
    <text evidence="3 9">Belongs to the SIS family. GmhA subfamily.</text>
</comment>
<dbReference type="Proteomes" id="UP001302274">
    <property type="component" value="Unassembled WGS sequence"/>
</dbReference>
<evidence type="ECO:0000256" key="4">
    <source>
        <dbReference type="ARBA" id="ARBA00022490"/>
    </source>
</evidence>
<comment type="pathway">
    <text evidence="9">Carbohydrate biosynthesis; D-glycero-D-manno-heptose 7-phosphate biosynthesis; D-glycero-alpha-D-manno-heptose 7-phosphate and D-glycero-beta-D-manno-heptose 7-phosphate from sedoheptulose 7-phosphate: step 1/1.</text>
</comment>
<reference evidence="11 12" key="1">
    <citation type="submission" date="2023-11" db="EMBL/GenBank/DDBJ databases">
        <title>A Novel Polar Bacteriovorax (B. antarcticus) Isolated from the Biocrust in Antarctica.</title>
        <authorList>
            <person name="Mun W."/>
            <person name="Choi S.Y."/>
            <person name="Mitchell R.J."/>
        </authorList>
    </citation>
    <scope>NUCLEOTIDE SEQUENCE [LARGE SCALE GENOMIC DNA]</scope>
    <source>
        <strain evidence="11 12">PP10</strain>
    </source>
</reference>
<dbReference type="Gene3D" id="3.40.50.10490">
    <property type="entry name" value="Glucose-6-phosphate isomerase like protein, domain 1"/>
    <property type="match status" value="1"/>
</dbReference>
<keyword evidence="6 9" id="KW-0862">Zinc</keyword>
<feature type="binding site" evidence="9">
    <location>
        <position position="176"/>
    </location>
    <ligand>
        <name>Zn(2+)</name>
        <dbReference type="ChEBI" id="CHEBI:29105"/>
    </ligand>
</feature>
<evidence type="ECO:0000256" key="6">
    <source>
        <dbReference type="ARBA" id="ARBA00022833"/>
    </source>
</evidence>
<feature type="binding site" evidence="9">
    <location>
        <begin position="49"/>
        <end position="51"/>
    </location>
    <ligand>
        <name>substrate</name>
    </ligand>
</feature>
<evidence type="ECO:0000313" key="12">
    <source>
        <dbReference type="Proteomes" id="UP001302274"/>
    </source>
</evidence>
<dbReference type="EMBL" id="JAYGJQ010000002">
    <property type="protein sequence ID" value="MEA9356566.1"/>
    <property type="molecule type" value="Genomic_DNA"/>
</dbReference>
<keyword evidence="5 9" id="KW-0479">Metal-binding</keyword>
<comment type="miscellaneous">
    <text evidence="9">The reaction produces a racemic mixture of D-glycero-alpha-D-manno-heptose 7-phosphate and D-glycero-beta-D-manno-heptose 7-phosphate.</text>
</comment>
<evidence type="ECO:0000256" key="2">
    <source>
        <dbReference type="ARBA" id="ARBA00004496"/>
    </source>
</evidence>
<organism evidence="11 12">
    <name type="scientific">Bacteriovorax antarcticus</name>
    <dbReference type="NCBI Taxonomy" id="3088717"/>
    <lineage>
        <taxon>Bacteria</taxon>
        <taxon>Pseudomonadati</taxon>
        <taxon>Bdellovibrionota</taxon>
        <taxon>Bacteriovoracia</taxon>
        <taxon>Bacteriovoracales</taxon>
        <taxon>Bacteriovoracaceae</taxon>
        <taxon>Bacteriovorax</taxon>
    </lineage>
</organism>
<gene>
    <name evidence="9 11" type="primary">gmhA</name>
    <name evidence="11" type="ORF">SHI21_10140</name>
</gene>
<dbReference type="InterPro" id="IPR050099">
    <property type="entry name" value="SIS_GmhA/DiaA_subfam"/>
</dbReference>
<dbReference type="InterPro" id="IPR046348">
    <property type="entry name" value="SIS_dom_sf"/>
</dbReference>
<dbReference type="NCBIfam" id="TIGR00441">
    <property type="entry name" value="gmhA"/>
    <property type="match status" value="1"/>
</dbReference>
<dbReference type="InterPro" id="IPR001347">
    <property type="entry name" value="SIS_dom"/>
</dbReference>
<evidence type="ECO:0000259" key="10">
    <source>
        <dbReference type="PROSITE" id="PS51464"/>
    </source>
</evidence>
<feature type="binding site" evidence="9">
    <location>
        <position position="121"/>
    </location>
    <ligand>
        <name>substrate</name>
    </ligand>
</feature>
<keyword evidence="4 9" id="KW-0963">Cytoplasm</keyword>